<reference evidence="13 14" key="4">
    <citation type="journal article" date="2011" name="BMC Genomics">
        <title>RNA-Seq improves annotation of protein-coding genes in the cucumber genome.</title>
        <authorList>
            <person name="Li Z."/>
            <person name="Zhang Z."/>
            <person name="Yan P."/>
            <person name="Huang S."/>
            <person name="Fei Z."/>
            <person name="Lin K."/>
        </authorList>
    </citation>
    <scope>NUCLEOTIDE SEQUENCE [LARGE SCALE GENOMIC DNA]</scope>
    <source>
        <strain evidence="14">cv. 9930</strain>
    </source>
</reference>
<feature type="compositionally biased region" description="Low complexity" evidence="8">
    <location>
        <begin position="541"/>
        <end position="550"/>
    </location>
</feature>
<keyword evidence="3 7" id="KW-0862">Zinc</keyword>
<dbReference type="SMART" id="SM00360">
    <property type="entry name" value="RRM"/>
    <property type="match status" value="1"/>
</dbReference>
<evidence type="ECO:0000256" key="7">
    <source>
        <dbReference type="PROSITE-ProRule" id="PRU00723"/>
    </source>
</evidence>
<dbReference type="PANTHER" id="PTHR24009:SF0">
    <property type="entry name" value="ZINC FINGER CCCH DOMAIN-CONTAINING PROTEIN 18"/>
    <property type="match status" value="1"/>
</dbReference>
<keyword evidence="2 7" id="KW-0863">Zinc-finger</keyword>
<dbReference type="eggNOG" id="ENOG502QS3A">
    <property type="taxonomic scope" value="Eukaryota"/>
</dbReference>
<dbReference type="STRING" id="3659.A0A0A0L4W6"/>
<dbReference type="OMA" id="YFNYPEM"/>
<evidence type="ECO:0000256" key="8">
    <source>
        <dbReference type="SAM" id="MobiDB-lite"/>
    </source>
</evidence>
<evidence type="ECO:0000256" key="4">
    <source>
        <dbReference type="ARBA" id="ARBA00022884"/>
    </source>
</evidence>
<dbReference type="PROSITE" id="PS50102">
    <property type="entry name" value="RRM"/>
    <property type="match status" value="1"/>
</dbReference>
<dbReference type="SMART" id="SM00356">
    <property type="entry name" value="ZnF_C3H1"/>
    <property type="match status" value="1"/>
</dbReference>
<evidence type="ECO:0000256" key="6">
    <source>
        <dbReference type="PROSITE-ProRule" id="PRU00176"/>
    </source>
</evidence>
<feature type="domain" description="C3H1-type" evidence="11">
    <location>
        <begin position="197"/>
        <end position="224"/>
    </location>
</feature>
<feature type="region of interest" description="Disordered" evidence="8">
    <location>
        <begin position="541"/>
        <end position="565"/>
    </location>
</feature>
<gene>
    <name evidence="13" type="ORF">Csa_3G061520</name>
</gene>
<dbReference type="PANTHER" id="PTHR24009">
    <property type="entry name" value="RNA-BINDING (RRM/RBD/RNP MOTIFS)"/>
    <property type="match status" value="1"/>
</dbReference>
<dbReference type="Gramene" id="KGN56049">
    <property type="protein sequence ID" value="KGN56049"/>
    <property type="gene ID" value="Csa_3G061520"/>
</dbReference>
<dbReference type="InterPro" id="IPR056276">
    <property type="entry name" value="AtC3H46-like_PABC-like"/>
</dbReference>
<keyword evidence="9" id="KW-0732">Signal</keyword>
<dbReference type="Pfam" id="PF00642">
    <property type="entry name" value="zf-CCCH"/>
    <property type="match status" value="1"/>
</dbReference>
<evidence type="ECO:0000313" key="14">
    <source>
        <dbReference type="Proteomes" id="UP000029981"/>
    </source>
</evidence>
<proteinExistence type="predicted"/>
<dbReference type="InterPro" id="IPR012677">
    <property type="entry name" value="Nucleotide-bd_a/b_plait_sf"/>
</dbReference>
<sequence length="585" mass="67706">MLITFLIILVSLFLLLKNNKEKWFLLPIMPVYEKFMEFSAHTRTVFHRINQIDPDNVMKIIGFLLLHDNGDQEMARLALANESHIEKVVMLAKTELHQLRSMPVPVSPLAIRNRQPSTSPPGWEQQQLTNKHTPDYISLGYHDSSMYDLQNAANLFCLEDHMEQSNSGLSSFDCSYADNMLNSFSTRNTRHYSNVPDFQPRTCHYYNKGFCKHGNSCRYLHSNLVPGSLSHLYNTNSNVNDDHVFRPGSLERLEFEIVELLKSRRGSPISIASLPMIYYEKYGKVLQAEGYLTESQRHGKSGFSLTKLLTRLKNSIQVIDRPHGQHAVILAEDAPKFMDHRKDRNDPGPIVSSARQIYMTFPADSTFTEDDVSDYFSVHYGMVEDVRIPCQQRRMFGFVTFHSMETVKLILSDDSEHLICGARVLVKPYREKSKLLERKYQERIEQQHQDYFASHYNSLESEQLHSIGRGYDFPPTMLRLRMEEQQQQQRELERSLSEMTLVQKSVVNQPYFSYQMNELKVPVPEATESFEHLMDILNVLNSGSNSSSSSTDDNKQQPHPQNVTDWNHMELNLESEGYNLPESPF</sequence>
<dbReference type="FunFam" id="3.30.70.330:FF:000678">
    <property type="entry name" value="zinc finger CCCH domain-containing protein 53-like isoform X2"/>
    <property type="match status" value="1"/>
</dbReference>
<dbReference type="GO" id="GO:0003677">
    <property type="term" value="F:DNA binding"/>
    <property type="evidence" value="ECO:0007669"/>
    <property type="project" value="UniProtKB-KW"/>
</dbReference>
<dbReference type="Pfam" id="PF23182">
    <property type="entry name" value="PABC_AtC3H46"/>
    <property type="match status" value="1"/>
</dbReference>
<organism evidence="13 14">
    <name type="scientific">Cucumis sativus</name>
    <name type="common">Cucumber</name>
    <dbReference type="NCBI Taxonomy" id="3659"/>
    <lineage>
        <taxon>Eukaryota</taxon>
        <taxon>Viridiplantae</taxon>
        <taxon>Streptophyta</taxon>
        <taxon>Embryophyta</taxon>
        <taxon>Tracheophyta</taxon>
        <taxon>Spermatophyta</taxon>
        <taxon>Magnoliopsida</taxon>
        <taxon>eudicotyledons</taxon>
        <taxon>Gunneridae</taxon>
        <taxon>Pentapetalae</taxon>
        <taxon>rosids</taxon>
        <taxon>fabids</taxon>
        <taxon>Cucurbitales</taxon>
        <taxon>Cucurbitaceae</taxon>
        <taxon>Benincaseae</taxon>
        <taxon>Cucumis</taxon>
    </lineage>
</organism>
<evidence type="ECO:0000256" key="1">
    <source>
        <dbReference type="ARBA" id="ARBA00022723"/>
    </source>
</evidence>
<dbReference type="EMBL" id="CM002924">
    <property type="protein sequence ID" value="KGN56049.1"/>
    <property type="molecule type" value="Genomic_DNA"/>
</dbReference>
<evidence type="ECO:0000256" key="9">
    <source>
        <dbReference type="SAM" id="SignalP"/>
    </source>
</evidence>
<dbReference type="Pfam" id="PF00076">
    <property type="entry name" value="RRM_1"/>
    <property type="match status" value="1"/>
</dbReference>
<dbReference type="Proteomes" id="UP000029981">
    <property type="component" value="Chromosome 3"/>
</dbReference>
<keyword evidence="4 6" id="KW-0694">RNA-binding</keyword>
<keyword evidence="14" id="KW-1185">Reference proteome</keyword>
<protein>
    <recommendedName>
        <fullName evidence="15">C3H1-type domain-containing protein</fullName>
    </recommendedName>
</protein>
<dbReference type="InterPro" id="IPR036855">
    <property type="entry name" value="Znf_CCCH_sf"/>
</dbReference>
<evidence type="ECO:0000256" key="3">
    <source>
        <dbReference type="ARBA" id="ARBA00022833"/>
    </source>
</evidence>
<evidence type="ECO:0000259" key="10">
    <source>
        <dbReference type="PROSITE" id="PS50102"/>
    </source>
</evidence>
<dbReference type="InterPro" id="IPR035979">
    <property type="entry name" value="RBD_domain_sf"/>
</dbReference>
<dbReference type="InterPro" id="IPR000571">
    <property type="entry name" value="Znf_CCCH"/>
</dbReference>
<reference evidence="13 14" key="3">
    <citation type="journal article" date="2010" name="BMC Genomics">
        <title>Transcriptome sequencing and comparative analysis of cucumber flowers with different sex types.</title>
        <authorList>
            <person name="Guo S."/>
            <person name="Zheng Y."/>
            <person name="Joung J.G."/>
            <person name="Liu S."/>
            <person name="Zhang Z."/>
            <person name="Crasta O.R."/>
            <person name="Sobral B.W."/>
            <person name="Xu Y."/>
            <person name="Huang S."/>
            <person name="Fei Z."/>
        </authorList>
    </citation>
    <scope>NUCLEOTIDE SEQUENCE [LARGE SCALE GENOMIC DNA]</scope>
    <source>
        <strain evidence="14">cv. 9930</strain>
    </source>
</reference>
<evidence type="ECO:0000256" key="5">
    <source>
        <dbReference type="ARBA" id="ARBA00023125"/>
    </source>
</evidence>
<dbReference type="Gene3D" id="4.10.1000.10">
    <property type="entry name" value="Zinc finger, CCCH-type"/>
    <property type="match status" value="1"/>
</dbReference>
<reference evidence="13 14" key="2">
    <citation type="journal article" date="2009" name="PLoS ONE">
        <title>An integrated genetic and cytogenetic map of the cucumber genome.</title>
        <authorList>
            <person name="Ren Y."/>
            <person name="Zhang Z."/>
            <person name="Liu J."/>
            <person name="Staub J.E."/>
            <person name="Han Y."/>
            <person name="Cheng Z."/>
            <person name="Li X."/>
            <person name="Lu J."/>
            <person name="Miao H."/>
            <person name="Kang H."/>
            <person name="Xie B."/>
            <person name="Gu X."/>
            <person name="Wang X."/>
            <person name="Du Y."/>
            <person name="Jin W."/>
            <person name="Huang S."/>
        </authorList>
    </citation>
    <scope>NUCLEOTIDE SEQUENCE [LARGE SCALE GENOMIC DNA]</scope>
    <source>
        <strain evidence="14">cv. 9930</strain>
    </source>
</reference>
<dbReference type="InterPro" id="IPR025605">
    <property type="entry name" value="OST-HTH/LOTUS_dom"/>
</dbReference>
<feature type="zinc finger region" description="C3H1-type" evidence="7">
    <location>
        <begin position="197"/>
        <end position="224"/>
    </location>
</feature>
<accession>A0A0A0L4W6</accession>
<dbReference type="GO" id="GO:0008270">
    <property type="term" value="F:zinc ion binding"/>
    <property type="evidence" value="ECO:0007669"/>
    <property type="project" value="UniProtKB-KW"/>
</dbReference>
<evidence type="ECO:0000313" key="13">
    <source>
        <dbReference type="EMBL" id="KGN56049.1"/>
    </source>
</evidence>
<dbReference type="AlphaFoldDB" id="A0A0A0L4W6"/>
<name>A0A0A0L4W6_CUCSA</name>
<keyword evidence="1 7" id="KW-0479">Metal-binding</keyword>
<dbReference type="GO" id="GO:0003723">
    <property type="term" value="F:RNA binding"/>
    <property type="evidence" value="ECO:0007669"/>
    <property type="project" value="UniProtKB-UniRule"/>
</dbReference>
<dbReference type="Gene3D" id="3.30.70.330">
    <property type="match status" value="1"/>
</dbReference>
<keyword evidence="5" id="KW-0238">DNA-binding</keyword>
<dbReference type="SUPFAM" id="SSF54928">
    <property type="entry name" value="RNA-binding domain, RBD"/>
    <property type="match status" value="1"/>
</dbReference>
<feature type="domain" description="HTH OST-type" evidence="12">
    <location>
        <begin position="249"/>
        <end position="332"/>
    </location>
</feature>
<evidence type="ECO:0000259" key="11">
    <source>
        <dbReference type="PROSITE" id="PS50103"/>
    </source>
</evidence>
<dbReference type="SUPFAM" id="SSF90229">
    <property type="entry name" value="CCCH zinc finger"/>
    <property type="match status" value="1"/>
</dbReference>
<evidence type="ECO:0000259" key="12">
    <source>
        <dbReference type="PROSITE" id="PS51644"/>
    </source>
</evidence>
<evidence type="ECO:0000256" key="2">
    <source>
        <dbReference type="ARBA" id="ARBA00022771"/>
    </source>
</evidence>
<feature type="signal peptide" evidence="9">
    <location>
        <begin position="1"/>
        <end position="20"/>
    </location>
</feature>
<feature type="domain" description="RRM" evidence="10">
    <location>
        <begin position="355"/>
        <end position="431"/>
    </location>
</feature>
<evidence type="ECO:0008006" key="15">
    <source>
        <dbReference type="Google" id="ProtNLM"/>
    </source>
</evidence>
<feature type="chain" id="PRO_5001965805" description="C3H1-type domain-containing protein" evidence="9">
    <location>
        <begin position="21"/>
        <end position="585"/>
    </location>
</feature>
<dbReference type="PROSITE" id="PS51644">
    <property type="entry name" value="HTH_OST"/>
    <property type="match status" value="1"/>
</dbReference>
<dbReference type="InterPro" id="IPR000504">
    <property type="entry name" value="RRM_dom"/>
</dbReference>
<dbReference type="PROSITE" id="PS50103">
    <property type="entry name" value="ZF_C3H1"/>
    <property type="match status" value="1"/>
</dbReference>
<reference evidence="13 14" key="1">
    <citation type="journal article" date="2009" name="Nat. Genet.">
        <title>The genome of the cucumber, Cucumis sativus L.</title>
        <authorList>
            <person name="Huang S."/>
            <person name="Li R."/>
            <person name="Zhang Z."/>
            <person name="Li L."/>
            <person name="Gu X."/>
            <person name="Fan W."/>
            <person name="Lucas W.J."/>
            <person name="Wang X."/>
            <person name="Xie B."/>
            <person name="Ni P."/>
            <person name="Ren Y."/>
            <person name="Zhu H."/>
            <person name="Li J."/>
            <person name="Lin K."/>
            <person name="Jin W."/>
            <person name="Fei Z."/>
            <person name="Li G."/>
            <person name="Staub J."/>
            <person name="Kilian A."/>
            <person name="van der Vossen E.A."/>
            <person name="Wu Y."/>
            <person name="Guo J."/>
            <person name="He J."/>
            <person name="Jia Z."/>
            <person name="Ren Y."/>
            <person name="Tian G."/>
            <person name="Lu Y."/>
            <person name="Ruan J."/>
            <person name="Qian W."/>
            <person name="Wang M."/>
            <person name="Huang Q."/>
            <person name="Li B."/>
            <person name="Xuan Z."/>
            <person name="Cao J."/>
            <person name="Asan"/>
            <person name="Wu Z."/>
            <person name="Zhang J."/>
            <person name="Cai Q."/>
            <person name="Bai Y."/>
            <person name="Zhao B."/>
            <person name="Han Y."/>
            <person name="Li Y."/>
            <person name="Li X."/>
            <person name="Wang S."/>
            <person name="Shi Q."/>
            <person name="Liu S."/>
            <person name="Cho W.K."/>
            <person name="Kim J.Y."/>
            <person name="Xu Y."/>
            <person name="Heller-Uszynska K."/>
            <person name="Miao H."/>
            <person name="Cheng Z."/>
            <person name="Zhang S."/>
            <person name="Wu J."/>
            <person name="Yang Y."/>
            <person name="Kang H."/>
            <person name="Li M."/>
            <person name="Liang H."/>
            <person name="Ren X."/>
            <person name="Shi Z."/>
            <person name="Wen M."/>
            <person name="Jian M."/>
            <person name="Yang H."/>
            <person name="Zhang G."/>
            <person name="Yang Z."/>
            <person name="Chen R."/>
            <person name="Liu S."/>
            <person name="Li J."/>
            <person name="Ma L."/>
            <person name="Liu H."/>
            <person name="Zhou Y."/>
            <person name="Zhao J."/>
            <person name="Fang X."/>
            <person name="Li G."/>
            <person name="Fang L."/>
            <person name="Li Y."/>
            <person name="Liu D."/>
            <person name="Zheng H."/>
            <person name="Zhang Y."/>
            <person name="Qin N."/>
            <person name="Li Z."/>
            <person name="Yang G."/>
            <person name="Yang S."/>
            <person name="Bolund L."/>
            <person name="Kristiansen K."/>
            <person name="Zheng H."/>
            <person name="Li S."/>
            <person name="Zhang X."/>
            <person name="Yang H."/>
            <person name="Wang J."/>
            <person name="Sun R."/>
            <person name="Zhang B."/>
            <person name="Jiang S."/>
            <person name="Wang J."/>
            <person name="Du Y."/>
            <person name="Li S."/>
        </authorList>
    </citation>
    <scope>NUCLEOTIDE SEQUENCE [LARGE SCALE GENOMIC DNA]</scope>
    <source>
        <strain evidence="14">cv. 9930</strain>
    </source>
</reference>